<evidence type="ECO:0000313" key="2">
    <source>
        <dbReference type="EnsemblPlants" id="OB05G14230.1"/>
    </source>
</evidence>
<dbReference type="Proteomes" id="UP000006038">
    <property type="component" value="Chromosome 5"/>
</dbReference>
<dbReference type="HOGENOM" id="CLU_1789906_0_0_1"/>
<reference evidence="2" key="1">
    <citation type="journal article" date="2013" name="Nat. Commun.">
        <title>Whole-genome sequencing of Oryza brachyantha reveals mechanisms underlying Oryza genome evolution.</title>
        <authorList>
            <person name="Chen J."/>
            <person name="Huang Q."/>
            <person name="Gao D."/>
            <person name="Wang J."/>
            <person name="Lang Y."/>
            <person name="Liu T."/>
            <person name="Li B."/>
            <person name="Bai Z."/>
            <person name="Luis Goicoechea J."/>
            <person name="Liang C."/>
            <person name="Chen C."/>
            <person name="Zhang W."/>
            <person name="Sun S."/>
            <person name="Liao Y."/>
            <person name="Zhang X."/>
            <person name="Yang L."/>
            <person name="Song C."/>
            <person name="Wang M."/>
            <person name="Shi J."/>
            <person name="Liu G."/>
            <person name="Liu J."/>
            <person name="Zhou H."/>
            <person name="Zhou W."/>
            <person name="Yu Q."/>
            <person name="An N."/>
            <person name="Chen Y."/>
            <person name="Cai Q."/>
            <person name="Wang B."/>
            <person name="Liu B."/>
            <person name="Min J."/>
            <person name="Huang Y."/>
            <person name="Wu H."/>
            <person name="Li Z."/>
            <person name="Zhang Y."/>
            <person name="Yin Y."/>
            <person name="Song W."/>
            <person name="Jiang J."/>
            <person name="Jackson S.A."/>
            <person name="Wing R.A."/>
            <person name="Wang J."/>
            <person name="Chen M."/>
        </authorList>
    </citation>
    <scope>NUCLEOTIDE SEQUENCE [LARGE SCALE GENOMIC DNA]</scope>
    <source>
        <strain evidence="2">cv. IRGC 101232</strain>
    </source>
</reference>
<feature type="region of interest" description="Disordered" evidence="1">
    <location>
        <begin position="53"/>
        <end position="73"/>
    </location>
</feature>
<feature type="compositionally biased region" description="Acidic residues" evidence="1">
    <location>
        <begin position="8"/>
        <end position="18"/>
    </location>
</feature>
<evidence type="ECO:0000313" key="3">
    <source>
        <dbReference type="Proteomes" id="UP000006038"/>
    </source>
</evidence>
<accession>J3M499</accession>
<keyword evidence="3" id="KW-1185">Reference proteome</keyword>
<evidence type="ECO:0000256" key="1">
    <source>
        <dbReference type="SAM" id="MobiDB-lite"/>
    </source>
</evidence>
<organism evidence="2">
    <name type="scientific">Oryza brachyantha</name>
    <name type="common">malo sina</name>
    <dbReference type="NCBI Taxonomy" id="4533"/>
    <lineage>
        <taxon>Eukaryota</taxon>
        <taxon>Viridiplantae</taxon>
        <taxon>Streptophyta</taxon>
        <taxon>Embryophyta</taxon>
        <taxon>Tracheophyta</taxon>
        <taxon>Spermatophyta</taxon>
        <taxon>Magnoliopsida</taxon>
        <taxon>Liliopsida</taxon>
        <taxon>Poales</taxon>
        <taxon>Poaceae</taxon>
        <taxon>BOP clade</taxon>
        <taxon>Oryzoideae</taxon>
        <taxon>Oryzeae</taxon>
        <taxon>Oryzinae</taxon>
        <taxon>Oryza</taxon>
    </lineage>
</organism>
<feature type="region of interest" description="Disordered" evidence="1">
    <location>
        <begin position="1"/>
        <end position="29"/>
    </location>
</feature>
<dbReference type="Gramene" id="OB05G14230.1">
    <property type="protein sequence ID" value="OB05G14230.1"/>
    <property type="gene ID" value="OB05G14230"/>
</dbReference>
<sequence length="145" mass="16663">MTRGQYGDEYEEGEEDSDEGRVLSACDEEGMNLSTRRREWKVAKMMTVMRRLNRKTMRTDGEEDEGHDEPANEIICEEDVVETYQEEYATDSDDDQPLEPLTAEDQLALQEIRAFERIVGRHPSIHEFADLSKADGAILDGDIFK</sequence>
<protein>
    <submittedName>
        <fullName evidence="2">Uncharacterized protein</fullName>
    </submittedName>
</protein>
<dbReference type="EnsemblPlants" id="OB05G14230.1">
    <property type="protein sequence ID" value="OB05G14230.1"/>
    <property type="gene ID" value="OB05G14230"/>
</dbReference>
<proteinExistence type="predicted"/>
<reference evidence="2" key="2">
    <citation type="submission" date="2013-04" db="UniProtKB">
        <authorList>
            <consortium name="EnsemblPlants"/>
        </authorList>
    </citation>
    <scope>IDENTIFICATION</scope>
</reference>
<name>J3M499_ORYBR</name>
<dbReference type="AlphaFoldDB" id="J3M499"/>